<dbReference type="OrthoDB" id="9805566at2"/>
<dbReference type="EMBL" id="CP063078">
    <property type="protein sequence ID" value="QOQ88183.1"/>
    <property type="molecule type" value="Genomic_DNA"/>
</dbReference>
<protein>
    <submittedName>
        <fullName evidence="5">OmpA family protein</fullName>
    </submittedName>
</protein>
<feature type="transmembrane region" description="Helical" evidence="3">
    <location>
        <begin position="12"/>
        <end position="39"/>
    </location>
</feature>
<dbReference type="SUPFAM" id="SSF103088">
    <property type="entry name" value="OmpA-like"/>
    <property type="match status" value="1"/>
</dbReference>
<evidence type="ECO:0000259" key="4">
    <source>
        <dbReference type="PROSITE" id="PS51123"/>
    </source>
</evidence>
<keyword evidence="3" id="KW-1133">Transmembrane helix</keyword>
<feature type="coiled-coil region" evidence="2">
    <location>
        <begin position="58"/>
        <end position="120"/>
    </location>
</feature>
<dbReference type="PROSITE" id="PS51123">
    <property type="entry name" value="OMPA_2"/>
    <property type="match status" value="1"/>
</dbReference>
<gene>
    <name evidence="5" type="ORF">IMC76_07170</name>
</gene>
<name>A0A7M1LIJ4_9BACT</name>
<dbReference type="CDD" id="cd07185">
    <property type="entry name" value="OmpA_C-like"/>
    <property type="match status" value="1"/>
</dbReference>
<organism evidence="5 6">
    <name type="scientific">Campylobacter corcagiensis</name>
    <dbReference type="NCBI Taxonomy" id="1448857"/>
    <lineage>
        <taxon>Bacteria</taxon>
        <taxon>Pseudomonadati</taxon>
        <taxon>Campylobacterota</taxon>
        <taxon>Epsilonproteobacteria</taxon>
        <taxon>Campylobacterales</taxon>
        <taxon>Campylobacteraceae</taxon>
        <taxon>Campylobacter</taxon>
    </lineage>
</organism>
<dbReference type="PANTHER" id="PTHR30329">
    <property type="entry name" value="STATOR ELEMENT OF FLAGELLAR MOTOR COMPLEX"/>
    <property type="match status" value="1"/>
</dbReference>
<dbReference type="InterPro" id="IPR036737">
    <property type="entry name" value="OmpA-like_sf"/>
</dbReference>
<sequence>MKANNNSKDTFWIAYADLMAGLFFVFVLLIGGIIVKYVLTQSDLKEKEASFLSTLSMLKGEQQKNSELEELNKIFNERLNELDIEAKDLRQKEGVYIFEIGELEKVVTALKDKNKDLNQTLYELYGQNAKKDKDLEDLKSDYNKSLKNSELKITYLMEQISSKDASLARIMADLNITRNRIQNLAGVGVRVISDIKQSLGSSVSIDEKSGALTLLSSVLFDKGSSTLKDEAKPELKATLEKYFGVLLNSDEIRNNLDTIVIEGHTDTDGSYLFNLKLSQDRAYAVMEFINEWNKDERLKSYLTASGRSFTMPVLNSDGSENMDKSRRIEIKFTLSNRQTIEEIGKLLDYNKTAF</sequence>
<dbReference type="GO" id="GO:0016020">
    <property type="term" value="C:membrane"/>
    <property type="evidence" value="ECO:0007669"/>
    <property type="project" value="UniProtKB-UniRule"/>
</dbReference>
<dbReference type="Proteomes" id="UP000594749">
    <property type="component" value="Chromosome"/>
</dbReference>
<evidence type="ECO:0000313" key="6">
    <source>
        <dbReference type="Proteomes" id="UP000594749"/>
    </source>
</evidence>
<dbReference type="InterPro" id="IPR050330">
    <property type="entry name" value="Bact_OuterMem_StrucFunc"/>
</dbReference>
<accession>A0A7M1LIJ4</accession>
<reference evidence="5 6" key="1">
    <citation type="submission" date="2020-10" db="EMBL/GenBank/DDBJ databases">
        <title>Campylobacter and Helicobacter PacBio genomes.</title>
        <authorList>
            <person name="Lane C."/>
        </authorList>
    </citation>
    <scope>NUCLEOTIDE SEQUENCE [LARGE SCALE GENOMIC DNA]</scope>
    <source>
        <strain evidence="5 6">2016D-0077</strain>
    </source>
</reference>
<keyword evidence="6" id="KW-1185">Reference proteome</keyword>
<evidence type="ECO:0000313" key="5">
    <source>
        <dbReference type="EMBL" id="QOQ88183.1"/>
    </source>
</evidence>
<dbReference type="AlphaFoldDB" id="A0A7M1LIJ4"/>
<dbReference type="Pfam" id="PF00691">
    <property type="entry name" value="OmpA"/>
    <property type="match status" value="1"/>
</dbReference>
<keyword evidence="3" id="KW-0812">Transmembrane</keyword>
<keyword evidence="1 3" id="KW-0472">Membrane</keyword>
<evidence type="ECO:0000256" key="3">
    <source>
        <dbReference type="SAM" id="Phobius"/>
    </source>
</evidence>
<dbReference type="RefSeq" id="WP_025803342.1">
    <property type="nucleotide sequence ID" value="NZ_CP053842.1"/>
</dbReference>
<feature type="domain" description="OmpA-like" evidence="4">
    <location>
        <begin position="207"/>
        <end position="336"/>
    </location>
</feature>
<evidence type="ECO:0000256" key="1">
    <source>
        <dbReference type="PROSITE-ProRule" id="PRU00473"/>
    </source>
</evidence>
<dbReference type="InterPro" id="IPR006665">
    <property type="entry name" value="OmpA-like"/>
</dbReference>
<dbReference type="Gene3D" id="3.30.1330.60">
    <property type="entry name" value="OmpA-like domain"/>
    <property type="match status" value="1"/>
</dbReference>
<dbReference type="PANTHER" id="PTHR30329:SF21">
    <property type="entry name" value="LIPOPROTEIN YIAD-RELATED"/>
    <property type="match status" value="1"/>
</dbReference>
<keyword evidence="2" id="KW-0175">Coiled coil</keyword>
<proteinExistence type="predicted"/>
<evidence type="ECO:0000256" key="2">
    <source>
        <dbReference type="SAM" id="Coils"/>
    </source>
</evidence>